<evidence type="ECO:0000313" key="2">
    <source>
        <dbReference type="EMBL" id="KKN12980.1"/>
    </source>
</evidence>
<keyword evidence="1" id="KW-0812">Transmembrane</keyword>
<gene>
    <name evidence="2" type="ORF">LCGC14_1011020</name>
</gene>
<sequence length="44" mass="4734">MNASSWLTVLMVLLVLLVMFVLVGLAQEAMGGINESGIIERGTR</sequence>
<dbReference type="AlphaFoldDB" id="A0A0F9N0D0"/>
<accession>A0A0F9N0D0</accession>
<proteinExistence type="predicted"/>
<name>A0A0F9N0D0_9ZZZZ</name>
<evidence type="ECO:0000256" key="1">
    <source>
        <dbReference type="SAM" id="Phobius"/>
    </source>
</evidence>
<organism evidence="2">
    <name type="scientific">marine sediment metagenome</name>
    <dbReference type="NCBI Taxonomy" id="412755"/>
    <lineage>
        <taxon>unclassified sequences</taxon>
        <taxon>metagenomes</taxon>
        <taxon>ecological metagenomes</taxon>
    </lineage>
</organism>
<feature type="transmembrane region" description="Helical" evidence="1">
    <location>
        <begin position="6"/>
        <end position="26"/>
    </location>
</feature>
<dbReference type="EMBL" id="LAZR01003972">
    <property type="protein sequence ID" value="KKN12980.1"/>
    <property type="molecule type" value="Genomic_DNA"/>
</dbReference>
<comment type="caution">
    <text evidence="2">The sequence shown here is derived from an EMBL/GenBank/DDBJ whole genome shotgun (WGS) entry which is preliminary data.</text>
</comment>
<protein>
    <submittedName>
        <fullName evidence="2">Uncharacterized protein</fullName>
    </submittedName>
</protein>
<keyword evidence="1" id="KW-0472">Membrane</keyword>
<keyword evidence="1" id="KW-1133">Transmembrane helix</keyword>
<reference evidence="2" key="1">
    <citation type="journal article" date="2015" name="Nature">
        <title>Complex archaea that bridge the gap between prokaryotes and eukaryotes.</title>
        <authorList>
            <person name="Spang A."/>
            <person name="Saw J.H."/>
            <person name="Jorgensen S.L."/>
            <person name="Zaremba-Niedzwiedzka K."/>
            <person name="Martijn J."/>
            <person name="Lind A.E."/>
            <person name="van Eijk R."/>
            <person name="Schleper C."/>
            <person name="Guy L."/>
            <person name="Ettema T.J."/>
        </authorList>
    </citation>
    <scope>NUCLEOTIDE SEQUENCE</scope>
</reference>